<sequence>MPEISKAVGVVTAQAADMYLSMAPLNHSDVINPREIEGTCKIVRPGVKSKSALALLHLTLGPDAC</sequence>
<proteinExistence type="predicted"/>
<dbReference type="Proteomes" id="UP000790347">
    <property type="component" value="Unassembled WGS sequence"/>
</dbReference>
<accession>A0A922HNK1</accession>
<reference evidence="1" key="1">
    <citation type="submission" date="2013-05" db="EMBL/GenBank/DDBJ databases">
        <authorList>
            <person name="Yim A.K.Y."/>
            <person name="Chan T.F."/>
            <person name="Ji K.M."/>
            <person name="Liu X.Y."/>
            <person name="Zhou J.W."/>
            <person name="Li R.Q."/>
            <person name="Yang K.Y."/>
            <person name="Li J."/>
            <person name="Li M."/>
            <person name="Law P.T.W."/>
            <person name="Wu Y.L."/>
            <person name="Cai Z.L."/>
            <person name="Qin H."/>
            <person name="Bao Y."/>
            <person name="Leung R.K.K."/>
            <person name="Ng P.K.S."/>
            <person name="Zou J."/>
            <person name="Zhong X.J."/>
            <person name="Ran P.X."/>
            <person name="Zhong N.S."/>
            <person name="Liu Z.G."/>
            <person name="Tsui S.K.W."/>
        </authorList>
    </citation>
    <scope>NUCLEOTIDE SEQUENCE</scope>
    <source>
        <strain evidence="1">Derf</strain>
        <tissue evidence="1">Whole organism</tissue>
    </source>
</reference>
<gene>
    <name evidence="1" type="ORF">DERF_012991</name>
</gene>
<evidence type="ECO:0000313" key="2">
    <source>
        <dbReference type="Proteomes" id="UP000790347"/>
    </source>
</evidence>
<name>A0A922HNK1_DERFA</name>
<keyword evidence="2" id="KW-1185">Reference proteome</keyword>
<protein>
    <submittedName>
        <fullName evidence="1">Uncharacterized protein</fullName>
    </submittedName>
</protein>
<comment type="caution">
    <text evidence="1">The sequence shown here is derived from an EMBL/GenBank/DDBJ whole genome shotgun (WGS) entry which is preliminary data.</text>
</comment>
<reference evidence="1" key="2">
    <citation type="journal article" date="2022" name="Res Sq">
        <title>Comparative Genomics Reveals Insights into the Divergent Evolution of Astigmatic Mites and Household Pest Adaptations.</title>
        <authorList>
            <person name="Xiong Q."/>
            <person name="Wan A.T.-Y."/>
            <person name="Liu X.-Y."/>
            <person name="Fung C.S.-H."/>
            <person name="Xiao X."/>
            <person name="Malainual N."/>
            <person name="Hou J."/>
            <person name="Wang L."/>
            <person name="Wang M."/>
            <person name="Yang K."/>
            <person name="Cui Y."/>
            <person name="Leung E."/>
            <person name="Nong W."/>
            <person name="Shin S.-K."/>
            <person name="Au S."/>
            <person name="Jeong K.Y."/>
            <person name="Chew F.T."/>
            <person name="Hui J."/>
            <person name="Leung T.F."/>
            <person name="Tungtrongchitr A."/>
            <person name="Zhong N."/>
            <person name="Liu Z."/>
            <person name="Tsui S."/>
        </authorList>
    </citation>
    <scope>NUCLEOTIDE SEQUENCE</scope>
    <source>
        <strain evidence="1">Derf</strain>
        <tissue evidence="1">Whole organism</tissue>
    </source>
</reference>
<dbReference type="AlphaFoldDB" id="A0A922HNK1"/>
<organism evidence="1 2">
    <name type="scientific">Dermatophagoides farinae</name>
    <name type="common">American house dust mite</name>
    <dbReference type="NCBI Taxonomy" id="6954"/>
    <lineage>
        <taxon>Eukaryota</taxon>
        <taxon>Metazoa</taxon>
        <taxon>Ecdysozoa</taxon>
        <taxon>Arthropoda</taxon>
        <taxon>Chelicerata</taxon>
        <taxon>Arachnida</taxon>
        <taxon>Acari</taxon>
        <taxon>Acariformes</taxon>
        <taxon>Sarcoptiformes</taxon>
        <taxon>Astigmata</taxon>
        <taxon>Psoroptidia</taxon>
        <taxon>Analgoidea</taxon>
        <taxon>Pyroglyphidae</taxon>
        <taxon>Dermatophagoidinae</taxon>
        <taxon>Dermatophagoides</taxon>
    </lineage>
</organism>
<evidence type="ECO:0000313" key="1">
    <source>
        <dbReference type="EMBL" id="KAH9496970.1"/>
    </source>
</evidence>
<dbReference type="EMBL" id="ASGP02000007">
    <property type="protein sequence ID" value="KAH9496970.1"/>
    <property type="molecule type" value="Genomic_DNA"/>
</dbReference>